<reference evidence="2 3" key="1">
    <citation type="submission" date="2021-04" db="EMBL/GenBank/DDBJ databases">
        <authorList>
            <person name="Bliznina A."/>
        </authorList>
    </citation>
    <scope>NUCLEOTIDE SEQUENCE [LARGE SCALE GENOMIC DNA]</scope>
</reference>
<organism evidence="2 3">
    <name type="scientific">Oikopleura dioica</name>
    <name type="common">Tunicate</name>
    <dbReference type="NCBI Taxonomy" id="34765"/>
    <lineage>
        <taxon>Eukaryota</taxon>
        <taxon>Metazoa</taxon>
        <taxon>Chordata</taxon>
        <taxon>Tunicata</taxon>
        <taxon>Appendicularia</taxon>
        <taxon>Copelata</taxon>
        <taxon>Oikopleuridae</taxon>
        <taxon>Oikopleura</taxon>
    </lineage>
</organism>
<feature type="transmembrane region" description="Helical" evidence="1">
    <location>
        <begin position="34"/>
        <end position="56"/>
    </location>
</feature>
<name>A0ABN7SXM4_OIKDI</name>
<proteinExistence type="predicted"/>
<dbReference type="Proteomes" id="UP001158576">
    <property type="component" value="Chromosome 2"/>
</dbReference>
<keyword evidence="3" id="KW-1185">Reference proteome</keyword>
<keyword evidence="1" id="KW-0472">Membrane</keyword>
<feature type="transmembrane region" description="Helical" evidence="1">
    <location>
        <begin position="76"/>
        <end position="101"/>
    </location>
</feature>
<protein>
    <submittedName>
        <fullName evidence="2">Oidioi.mRNA.OKI2018_I69.chr2.g4618.t1.cds</fullName>
    </submittedName>
</protein>
<accession>A0ABN7SXM4</accession>
<dbReference type="EMBL" id="OU015567">
    <property type="protein sequence ID" value="CAG5110192.1"/>
    <property type="molecule type" value="Genomic_DNA"/>
</dbReference>
<keyword evidence="1" id="KW-0812">Transmembrane</keyword>
<sequence>MIVHFVFSALLAAALMGMSLETVCFDFGKKRRIVVAFAFSLGILLSLICMLAYVTWSRSRSQPSLLIGGTTIQPGVGFVLAWISSAAHFCTLLTVCLSFYLK</sequence>
<evidence type="ECO:0000313" key="3">
    <source>
        <dbReference type="Proteomes" id="UP001158576"/>
    </source>
</evidence>
<evidence type="ECO:0000256" key="1">
    <source>
        <dbReference type="SAM" id="Phobius"/>
    </source>
</evidence>
<evidence type="ECO:0000313" key="2">
    <source>
        <dbReference type="EMBL" id="CAG5110192.1"/>
    </source>
</evidence>
<gene>
    <name evidence="2" type="ORF">OKIOD_LOCUS13383</name>
</gene>
<keyword evidence="1" id="KW-1133">Transmembrane helix</keyword>